<protein>
    <submittedName>
        <fullName evidence="2">Uncharacterized protein</fullName>
    </submittedName>
</protein>
<evidence type="ECO:0000313" key="3">
    <source>
        <dbReference type="Proteomes" id="UP000284842"/>
    </source>
</evidence>
<dbReference type="InParanoid" id="A0A409W4Y5"/>
<dbReference type="STRING" id="181874.A0A409W4Y5"/>
<accession>A0A409W4Y5</accession>
<feature type="compositionally biased region" description="Polar residues" evidence="1">
    <location>
        <begin position="72"/>
        <end position="84"/>
    </location>
</feature>
<comment type="caution">
    <text evidence="2">The sequence shown here is derived from an EMBL/GenBank/DDBJ whole genome shotgun (WGS) entry which is preliminary data.</text>
</comment>
<sequence length="507" mass="56671">MPFLSKIKDALSRTNVAKELNVITVPASGVPLKAQCIVASESQQNESPHPFPGLSTNDSLSRQSDPRAVTPGSPTALGTPTPSLAINDLPPEILATIFHIYMFWEDESDLIDPELEGMVSVFKPNPRSAPLLFCNVCNYWRDVAISTPALWSAMVIHDLCYPETISLWLERSQAHPLSLLVSLGQTLANTDKFARLLEMLYANMPRWKRVSLHLPTAKDMRRLLFDLIPEPGRSPATQLQHLHLSSSYRQTNHRDPQSLTRLSTFPHATLQSCSWSDYIVPSFMPTRLWLNLRRICFSKISTGALLSFMEACENVRFINIRFLDKTVHATLPTTCVVAHNLQALNIDHAVDELTDTIALLTTPKLERLSFGLGGGNGLTIGLQDFLVRSACKLECLCIVCEDPAFDEAETRTMFQSPTFASIPHLSLRLIKQACHPSFPHAIITETAGKRKTLGYAYYEPKNFSYHLGWGSLDFARSYSNHYPFLVKGPKLAPRWWVSLTEGPLTSA</sequence>
<gene>
    <name evidence="2" type="ORF">CVT24_007442</name>
</gene>
<keyword evidence="3" id="KW-1185">Reference proteome</keyword>
<reference evidence="2 3" key="1">
    <citation type="journal article" date="2018" name="Evol. Lett.">
        <title>Horizontal gene cluster transfer increased hallucinogenic mushroom diversity.</title>
        <authorList>
            <person name="Reynolds H.T."/>
            <person name="Vijayakumar V."/>
            <person name="Gluck-Thaler E."/>
            <person name="Korotkin H.B."/>
            <person name="Matheny P.B."/>
            <person name="Slot J.C."/>
        </authorList>
    </citation>
    <scope>NUCLEOTIDE SEQUENCE [LARGE SCALE GENOMIC DNA]</scope>
    <source>
        <strain evidence="2 3">2629</strain>
    </source>
</reference>
<feature type="compositionally biased region" description="Polar residues" evidence="1">
    <location>
        <begin position="54"/>
        <end position="63"/>
    </location>
</feature>
<name>A0A409W4Y5_9AGAR</name>
<evidence type="ECO:0000256" key="1">
    <source>
        <dbReference type="SAM" id="MobiDB-lite"/>
    </source>
</evidence>
<evidence type="ECO:0000313" key="2">
    <source>
        <dbReference type="EMBL" id="PPQ73557.1"/>
    </source>
</evidence>
<dbReference type="AlphaFoldDB" id="A0A409W4Y5"/>
<feature type="region of interest" description="Disordered" evidence="1">
    <location>
        <begin position="41"/>
        <end position="84"/>
    </location>
</feature>
<dbReference type="Proteomes" id="UP000284842">
    <property type="component" value="Unassembled WGS sequence"/>
</dbReference>
<organism evidence="2 3">
    <name type="scientific">Panaeolus cyanescens</name>
    <dbReference type="NCBI Taxonomy" id="181874"/>
    <lineage>
        <taxon>Eukaryota</taxon>
        <taxon>Fungi</taxon>
        <taxon>Dikarya</taxon>
        <taxon>Basidiomycota</taxon>
        <taxon>Agaricomycotina</taxon>
        <taxon>Agaricomycetes</taxon>
        <taxon>Agaricomycetidae</taxon>
        <taxon>Agaricales</taxon>
        <taxon>Agaricineae</taxon>
        <taxon>Galeropsidaceae</taxon>
        <taxon>Panaeolus</taxon>
    </lineage>
</organism>
<dbReference type="EMBL" id="NHTK01005810">
    <property type="protein sequence ID" value="PPQ73557.1"/>
    <property type="molecule type" value="Genomic_DNA"/>
</dbReference>
<dbReference type="SUPFAM" id="SSF52047">
    <property type="entry name" value="RNI-like"/>
    <property type="match status" value="1"/>
</dbReference>
<proteinExistence type="predicted"/>
<dbReference type="OrthoDB" id="3365698at2759"/>